<dbReference type="GO" id="GO:0000981">
    <property type="term" value="F:DNA-binding transcription factor activity, RNA polymerase II-specific"/>
    <property type="evidence" value="ECO:0007669"/>
    <property type="project" value="TreeGrafter"/>
</dbReference>
<feature type="compositionally biased region" description="Polar residues" evidence="5">
    <location>
        <begin position="557"/>
        <end position="566"/>
    </location>
</feature>
<dbReference type="GO" id="GO:0006351">
    <property type="term" value="P:DNA-templated transcription"/>
    <property type="evidence" value="ECO:0007669"/>
    <property type="project" value="InterPro"/>
</dbReference>
<keyword evidence="1" id="KW-0805">Transcription regulation</keyword>
<evidence type="ECO:0000256" key="2">
    <source>
        <dbReference type="ARBA" id="ARBA00023163"/>
    </source>
</evidence>
<name>A0A168F4S7_9HYPO</name>
<feature type="compositionally biased region" description="Low complexity" evidence="5">
    <location>
        <begin position="624"/>
        <end position="634"/>
    </location>
</feature>
<dbReference type="GO" id="GO:0000978">
    <property type="term" value="F:RNA polymerase II cis-regulatory region sequence-specific DNA binding"/>
    <property type="evidence" value="ECO:0007669"/>
    <property type="project" value="TreeGrafter"/>
</dbReference>
<evidence type="ECO:0000256" key="3">
    <source>
        <dbReference type="ARBA" id="ARBA00023242"/>
    </source>
</evidence>
<evidence type="ECO:0000256" key="4">
    <source>
        <dbReference type="SAM" id="Coils"/>
    </source>
</evidence>
<keyword evidence="7" id="KW-0418">Kinase</keyword>
<feature type="region of interest" description="Disordered" evidence="5">
    <location>
        <begin position="550"/>
        <end position="574"/>
    </location>
</feature>
<evidence type="ECO:0000256" key="5">
    <source>
        <dbReference type="SAM" id="MobiDB-lite"/>
    </source>
</evidence>
<dbReference type="STRING" id="1081109.A0A168F4S7"/>
<evidence type="ECO:0000313" key="7">
    <source>
        <dbReference type="EMBL" id="KZZ99476.1"/>
    </source>
</evidence>
<dbReference type="EMBL" id="AZGY01000003">
    <property type="protein sequence ID" value="KZZ99476.1"/>
    <property type="molecule type" value="Genomic_DNA"/>
</dbReference>
<feature type="coiled-coil region" evidence="4">
    <location>
        <begin position="20"/>
        <end position="47"/>
    </location>
</feature>
<sequence>MNLPCEYALSCCTFKDSDEFKTLTTQVSQHQEEIASLKQTLDKLQTVFARQVTVSSDVHANGATPGPAAPSPSQSLVSISRPVPPPLSTGAFRGPTGMAYSLDEANNTIPSMGIRNVVELDEQYQRGSPGYPSYLTSIHGHQDPLLDFHIDEMVRLCRLHEEEIGIMYPVLDIRLVIDHARNLVPLLDEIRIHRAAPENLNDGATLQLKMIMCCALVVESHGDSPVAVRIFESMEALINKKLMSDQSSVSSLPLLCLLAGYRFLSNEELLAWRVIGHVLRLCIEIGIHRQKTWGSIQDESVRRNTLVSFWTAYVLDRRWAFGTGLPFAIQDDLIDPDLPFPHDHPFLVAMITYSRVGAKVWRELSHSDPTLGRELRQQELERLNVEIQQWYDTVPDDVKIRNWQQQGTLTFEPSYDIQRLRIWTYLRLNQIRIWLYTPILHSQTSILEHGAEAYRVVNLAKDTIQFLHHLNCTTNLYRRAQVFYHQFLSSAIAVMFLAAVHGPVTFSDECRAEFRLALDLVKGLSSKSWVSQRLWRTIKALRGHYADDTIDPALSPSDDTSAQSPPLTRATAVPARQGWEPRSNFLESNGQRIVDEFTRVFEDYVSMPSYPFPSEEQTAPQSEPGSGPPTRTITPGGGVYPHLRDMF</sequence>
<evidence type="ECO:0000313" key="8">
    <source>
        <dbReference type="Proteomes" id="UP000078544"/>
    </source>
</evidence>
<proteinExistence type="predicted"/>
<feature type="region of interest" description="Disordered" evidence="5">
    <location>
        <begin position="608"/>
        <end position="639"/>
    </location>
</feature>
<keyword evidence="8" id="KW-1185">Reference proteome</keyword>
<dbReference type="GO" id="GO:0008270">
    <property type="term" value="F:zinc ion binding"/>
    <property type="evidence" value="ECO:0007669"/>
    <property type="project" value="InterPro"/>
</dbReference>
<protein>
    <submittedName>
        <fullName evidence="7">Casein kinase II, regulatory subunit</fullName>
    </submittedName>
</protein>
<evidence type="ECO:0000259" key="6">
    <source>
        <dbReference type="SMART" id="SM00906"/>
    </source>
</evidence>
<gene>
    <name evidence="7" type="ORF">AAL_02048</name>
</gene>
<dbReference type="AlphaFoldDB" id="A0A168F4S7"/>
<dbReference type="PANTHER" id="PTHR47424:SF5">
    <property type="entry name" value="ZN(II)2CYS6 TRANSCRIPTION FACTOR (EUROFUNG)"/>
    <property type="match status" value="1"/>
</dbReference>
<dbReference type="OrthoDB" id="3971593at2759"/>
<dbReference type="GO" id="GO:0016301">
    <property type="term" value="F:kinase activity"/>
    <property type="evidence" value="ECO:0007669"/>
    <property type="project" value="UniProtKB-KW"/>
</dbReference>
<dbReference type="Pfam" id="PF04082">
    <property type="entry name" value="Fungal_trans"/>
    <property type="match status" value="1"/>
</dbReference>
<dbReference type="InterPro" id="IPR051127">
    <property type="entry name" value="Fungal_SecMet_Regulators"/>
</dbReference>
<dbReference type="InterPro" id="IPR007219">
    <property type="entry name" value="XnlR_reg_dom"/>
</dbReference>
<dbReference type="Proteomes" id="UP000078544">
    <property type="component" value="Unassembled WGS sequence"/>
</dbReference>
<accession>A0A168F4S7</accession>
<feature type="domain" description="Xylanolytic transcriptional activator regulatory" evidence="6">
    <location>
        <begin position="271"/>
        <end position="345"/>
    </location>
</feature>
<organism evidence="7 8">
    <name type="scientific">Moelleriella libera RCEF 2490</name>
    <dbReference type="NCBI Taxonomy" id="1081109"/>
    <lineage>
        <taxon>Eukaryota</taxon>
        <taxon>Fungi</taxon>
        <taxon>Dikarya</taxon>
        <taxon>Ascomycota</taxon>
        <taxon>Pezizomycotina</taxon>
        <taxon>Sordariomycetes</taxon>
        <taxon>Hypocreomycetidae</taxon>
        <taxon>Hypocreales</taxon>
        <taxon>Clavicipitaceae</taxon>
        <taxon>Moelleriella</taxon>
    </lineage>
</organism>
<dbReference type="GO" id="GO:0000435">
    <property type="term" value="P:positive regulation of transcription from RNA polymerase II promoter by galactose"/>
    <property type="evidence" value="ECO:0007669"/>
    <property type="project" value="TreeGrafter"/>
</dbReference>
<dbReference type="GO" id="GO:0005634">
    <property type="term" value="C:nucleus"/>
    <property type="evidence" value="ECO:0007669"/>
    <property type="project" value="TreeGrafter"/>
</dbReference>
<dbReference type="PANTHER" id="PTHR47424">
    <property type="entry name" value="REGULATORY PROTEIN GAL4"/>
    <property type="match status" value="1"/>
</dbReference>
<keyword evidence="2" id="KW-0804">Transcription</keyword>
<keyword evidence="4" id="KW-0175">Coiled coil</keyword>
<dbReference type="CDD" id="cd12148">
    <property type="entry name" value="fungal_TF_MHR"/>
    <property type="match status" value="1"/>
</dbReference>
<keyword evidence="7" id="KW-0808">Transferase</keyword>
<keyword evidence="3" id="KW-0539">Nucleus</keyword>
<evidence type="ECO:0000256" key="1">
    <source>
        <dbReference type="ARBA" id="ARBA00023015"/>
    </source>
</evidence>
<reference evidence="7 8" key="1">
    <citation type="journal article" date="2016" name="Genome Biol. Evol.">
        <title>Divergent and convergent evolution of fungal pathogenicity.</title>
        <authorList>
            <person name="Shang Y."/>
            <person name="Xiao G."/>
            <person name="Zheng P."/>
            <person name="Cen K."/>
            <person name="Zhan S."/>
            <person name="Wang C."/>
        </authorList>
    </citation>
    <scope>NUCLEOTIDE SEQUENCE [LARGE SCALE GENOMIC DNA]</scope>
    <source>
        <strain evidence="7 8">RCEF 2490</strain>
    </source>
</reference>
<comment type="caution">
    <text evidence="7">The sequence shown here is derived from an EMBL/GenBank/DDBJ whole genome shotgun (WGS) entry which is preliminary data.</text>
</comment>
<dbReference type="SMART" id="SM00906">
    <property type="entry name" value="Fungal_trans"/>
    <property type="match status" value="1"/>
</dbReference>